<protein>
    <recommendedName>
        <fullName evidence="1 7">Transcriptional regulator MraZ</fullName>
    </recommendedName>
</protein>
<evidence type="ECO:0000313" key="10">
    <source>
        <dbReference type="Proteomes" id="UP000034911"/>
    </source>
</evidence>
<dbReference type="GO" id="GO:2000143">
    <property type="term" value="P:negative regulation of DNA-templated transcription initiation"/>
    <property type="evidence" value="ECO:0007669"/>
    <property type="project" value="TreeGrafter"/>
</dbReference>
<proteinExistence type="inferred from homology"/>
<evidence type="ECO:0000259" key="8">
    <source>
        <dbReference type="PROSITE" id="PS51740"/>
    </source>
</evidence>
<evidence type="ECO:0000256" key="2">
    <source>
        <dbReference type="ARBA" id="ARBA00022490"/>
    </source>
</evidence>
<comment type="subunit">
    <text evidence="7">Forms oligomers.</text>
</comment>
<name>A0A0G1MWC9_9BACT</name>
<evidence type="ECO:0000256" key="3">
    <source>
        <dbReference type="ARBA" id="ARBA00022737"/>
    </source>
</evidence>
<dbReference type="SUPFAM" id="SSF89447">
    <property type="entry name" value="AbrB/MazE/MraZ-like"/>
    <property type="match status" value="1"/>
</dbReference>
<dbReference type="GO" id="GO:0009295">
    <property type="term" value="C:nucleoid"/>
    <property type="evidence" value="ECO:0007669"/>
    <property type="project" value="UniProtKB-SubCell"/>
</dbReference>
<dbReference type="InterPro" id="IPR020603">
    <property type="entry name" value="MraZ_dom"/>
</dbReference>
<keyword evidence="6 7" id="KW-0804">Transcription</keyword>
<comment type="subcellular location">
    <subcellularLocation>
        <location evidence="7">Cytoplasm</location>
        <location evidence="7">Nucleoid</location>
    </subcellularLocation>
</comment>
<dbReference type="CDD" id="cd16321">
    <property type="entry name" value="MraZ_C"/>
    <property type="match status" value="1"/>
</dbReference>
<evidence type="ECO:0000256" key="6">
    <source>
        <dbReference type="ARBA" id="ARBA00023163"/>
    </source>
</evidence>
<dbReference type="InterPro" id="IPR037914">
    <property type="entry name" value="SpoVT-AbrB_sf"/>
</dbReference>
<dbReference type="GO" id="GO:0005737">
    <property type="term" value="C:cytoplasm"/>
    <property type="evidence" value="ECO:0007669"/>
    <property type="project" value="UniProtKB-UniRule"/>
</dbReference>
<dbReference type="NCBIfam" id="TIGR00242">
    <property type="entry name" value="division/cell wall cluster transcriptional repressor MraZ"/>
    <property type="match status" value="1"/>
</dbReference>
<dbReference type="InterPro" id="IPR007159">
    <property type="entry name" value="SpoVT-AbrB_dom"/>
</dbReference>
<dbReference type="PROSITE" id="PS51740">
    <property type="entry name" value="SPOVT_ABRB"/>
    <property type="match status" value="2"/>
</dbReference>
<dbReference type="HAMAP" id="MF_01008">
    <property type="entry name" value="MraZ"/>
    <property type="match status" value="1"/>
</dbReference>
<dbReference type="AlphaFoldDB" id="A0A0G1MWC9"/>
<sequence>MFIGEYHHTVDEKGRVSIPVKFRTALKKGAVVTRGLDHSLFIYTAKAWEKLASKLASLPMGQADTRAFSRLMLAGAMELELDKQGRAIIPEYLRSFAGLKKQIVVAGMYDRLEVWEKEVWEKYKQGTEKHTEELAEKMGELGV</sequence>
<dbReference type="GO" id="GO:0003700">
    <property type="term" value="F:DNA-binding transcription factor activity"/>
    <property type="evidence" value="ECO:0007669"/>
    <property type="project" value="UniProtKB-UniRule"/>
</dbReference>
<keyword evidence="3" id="KW-0677">Repeat</keyword>
<organism evidence="9 10">
    <name type="scientific">Candidatus Magasanikbacteria bacterium GW2011_GWC2_45_8</name>
    <dbReference type="NCBI Taxonomy" id="1619050"/>
    <lineage>
        <taxon>Bacteria</taxon>
        <taxon>Candidatus Magasanikiibacteriota</taxon>
    </lineage>
</organism>
<dbReference type="InterPro" id="IPR035642">
    <property type="entry name" value="MraZ_N"/>
</dbReference>
<dbReference type="PANTHER" id="PTHR34701:SF1">
    <property type="entry name" value="TRANSCRIPTIONAL REGULATOR MRAZ"/>
    <property type="match status" value="1"/>
</dbReference>
<evidence type="ECO:0000256" key="1">
    <source>
        <dbReference type="ARBA" id="ARBA00013860"/>
    </source>
</evidence>
<dbReference type="GO" id="GO:0000976">
    <property type="term" value="F:transcription cis-regulatory region binding"/>
    <property type="evidence" value="ECO:0007669"/>
    <property type="project" value="TreeGrafter"/>
</dbReference>
<feature type="domain" description="SpoVT-AbrB" evidence="8">
    <location>
        <begin position="5"/>
        <end position="47"/>
    </location>
</feature>
<gene>
    <name evidence="7" type="primary">mraZ</name>
    <name evidence="9" type="ORF">UX20_C0050G0005</name>
</gene>
<evidence type="ECO:0000256" key="7">
    <source>
        <dbReference type="HAMAP-Rule" id="MF_01008"/>
    </source>
</evidence>
<accession>A0A0G1MWC9</accession>
<dbReference type="InterPro" id="IPR038619">
    <property type="entry name" value="MraZ_sf"/>
</dbReference>
<dbReference type="PANTHER" id="PTHR34701">
    <property type="entry name" value="TRANSCRIPTIONAL REGULATOR MRAZ"/>
    <property type="match status" value="1"/>
</dbReference>
<feature type="domain" description="SpoVT-AbrB" evidence="8">
    <location>
        <begin position="76"/>
        <end position="119"/>
    </location>
</feature>
<dbReference type="InterPro" id="IPR003444">
    <property type="entry name" value="MraZ"/>
</dbReference>
<keyword evidence="4 7" id="KW-0805">Transcription regulation</keyword>
<dbReference type="Proteomes" id="UP000034911">
    <property type="component" value="Unassembled WGS sequence"/>
</dbReference>
<dbReference type="STRING" id="1619050.UX20_C0050G0005"/>
<dbReference type="EMBL" id="LCLH01000050">
    <property type="protein sequence ID" value="KKU12549.1"/>
    <property type="molecule type" value="Genomic_DNA"/>
</dbReference>
<dbReference type="Pfam" id="PF02381">
    <property type="entry name" value="MraZ"/>
    <property type="match status" value="2"/>
</dbReference>
<dbReference type="CDD" id="cd16320">
    <property type="entry name" value="MraZ_N"/>
    <property type="match status" value="1"/>
</dbReference>
<reference evidence="9 10" key="1">
    <citation type="journal article" date="2015" name="Nature">
        <title>rRNA introns, odd ribosomes, and small enigmatic genomes across a large radiation of phyla.</title>
        <authorList>
            <person name="Brown C.T."/>
            <person name="Hug L.A."/>
            <person name="Thomas B.C."/>
            <person name="Sharon I."/>
            <person name="Castelle C.J."/>
            <person name="Singh A."/>
            <person name="Wilkins M.J."/>
            <person name="Williams K.H."/>
            <person name="Banfield J.F."/>
        </authorList>
    </citation>
    <scope>NUCLEOTIDE SEQUENCE [LARGE SCALE GENOMIC DNA]</scope>
</reference>
<dbReference type="Gene3D" id="3.40.1550.20">
    <property type="entry name" value="Transcriptional regulator MraZ domain"/>
    <property type="match status" value="1"/>
</dbReference>
<comment type="similarity">
    <text evidence="7">Belongs to the MraZ family.</text>
</comment>
<evidence type="ECO:0000256" key="5">
    <source>
        <dbReference type="ARBA" id="ARBA00023125"/>
    </source>
</evidence>
<comment type="caution">
    <text evidence="9">The sequence shown here is derived from an EMBL/GenBank/DDBJ whole genome shotgun (WGS) entry which is preliminary data.</text>
</comment>
<keyword evidence="2 7" id="KW-0963">Cytoplasm</keyword>
<evidence type="ECO:0000313" key="9">
    <source>
        <dbReference type="EMBL" id="KKU12549.1"/>
    </source>
</evidence>
<dbReference type="InterPro" id="IPR035644">
    <property type="entry name" value="MraZ_C"/>
</dbReference>
<evidence type="ECO:0000256" key="4">
    <source>
        <dbReference type="ARBA" id="ARBA00023015"/>
    </source>
</evidence>
<keyword evidence="5 7" id="KW-0238">DNA-binding</keyword>